<dbReference type="Proteomes" id="UP000789920">
    <property type="component" value="Unassembled WGS sequence"/>
</dbReference>
<feature type="non-terminal residue" evidence="1">
    <location>
        <position position="1"/>
    </location>
</feature>
<gene>
    <name evidence="1" type="ORF">RPERSI_LOCUS4229</name>
</gene>
<organism evidence="1 2">
    <name type="scientific">Racocetra persica</name>
    <dbReference type="NCBI Taxonomy" id="160502"/>
    <lineage>
        <taxon>Eukaryota</taxon>
        <taxon>Fungi</taxon>
        <taxon>Fungi incertae sedis</taxon>
        <taxon>Mucoromycota</taxon>
        <taxon>Glomeromycotina</taxon>
        <taxon>Glomeromycetes</taxon>
        <taxon>Diversisporales</taxon>
        <taxon>Gigasporaceae</taxon>
        <taxon>Racocetra</taxon>
    </lineage>
</organism>
<sequence>VQGVEKNEKKEKYTAFVALLLRIYEFKHLIFIRTLLGGLEEI</sequence>
<dbReference type="EMBL" id="CAJVQC010005709">
    <property type="protein sequence ID" value="CAG8557729.1"/>
    <property type="molecule type" value="Genomic_DNA"/>
</dbReference>
<comment type="caution">
    <text evidence="1">The sequence shown here is derived from an EMBL/GenBank/DDBJ whole genome shotgun (WGS) entry which is preliminary data.</text>
</comment>
<proteinExistence type="predicted"/>
<accession>A0ACA9LXR9</accession>
<keyword evidence="2" id="KW-1185">Reference proteome</keyword>
<protein>
    <submittedName>
        <fullName evidence="1">31953_t:CDS:1</fullName>
    </submittedName>
</protein>
<evidence type="ECO:0000313" key="2">
    <source>
        <dbReference type="Proteomes" id="UP000789920"/>
    </source>
</evidence>
<name>A0ACA9LXR9_9GLOM</name>
<reference evidence="1" key="1">
    <citation type="submission" date="2021-06" db="EMBL/GenBank/DDBJ databases">
        <authorList>
            <person name="Kallberg Y."/>
            <person name="Tangrot J."/>
            <person name="Rosling A."/>
        </authorList>
    </citation>
    <scope>NUCLEOTIDE SEQUENCE</scope>
    <source>
        <strain evidence="1">MA461A</strain>
    </source>
</reference>
<evidence type="ECO:0000313" key="1">
    <source>
        <dbReference type="EMBL" id="CAG8557729.1"/>
    </source>
</evidence>